<keyword evidence="4" id="KW-1185">Reference proteome</keyword>
<keyword evidence="1" id="KW-0862">Zinc</keyword>
<dbReference type="Proteomes" id="UP000009131">
    <property type="component" value="Unassembled WGS sequence"/>
</dbReference>
<dbReference type="SMART" id="SM01388">
    <property type="entry name" value="Mob1_phocein"/>
    <property type="match status" value="1"/>
</dbReference>
<name>G7DWY4_MIXOS</name>
<evidence type="ECO:0000256" key="2">
    <source>
        <dbReference type="SAM" id="MobiDB-lite"/>
    </source>
</evidence>
<dbReference type="InParanoid" id="G7DWY4"/>
<reference evidence="3 4" key="2">
    <citation type="journal article" date="2012" name="Open Biol.">
        <title>Characteristics of nucleosomes and linker DNA regions on the genome of the basidiomycete Mixia osmundae revealed by mono- and dinucleosome mapping.</title>
        <authorList>
            <person name="Nishida H."/>
            <person name="Kondo S."/>
            <person name="Matsumoto T."/>
            <person name="Suzuki Y."/>
            <person name="Yoshikawa H."/>
            <person name="Taylor T.D."/>
            <person name="Sugiyama J."/>
        </authorList>
    </citation>
    <scope>NUCLEOTIDE SEQUENCE [LARGE SCALE GENOMIC DNA]</scope>
    <source>
        <strain evidence="4">CBS 9802 / IAM 14324 / JCM 22182 / KY 12970</strain>
    </source>
</reference>
<evidence type="ECO:0000256" key="1">
    <source>
        <dbReference type="PIRSR" id="PIRSR605301-1"/>
    </source>
</evidence>
<dbReference type="InterPro" id="IPR036703">
    <property type="entry name" value="MOB_kinase_act_sf"/>
</dbReference>
<dbReference type="Gene3D" id="1.20.140.30">
    <property type="entry name" value="MOB kinase activator"/>
    <property type="match status" value="1"/>
</dbReference>
<gene>
    <name evidence="3" type="primary">Mo01736</name>
    <name evidence="3" type="ORF">E5Q_01736</name>
</gene>
<feature type="region of interest" description="Disordered" evidence="2">
    <location>
        <begin position="271"/>
        <end position="295"/>
    </location>
</feature>
<organism evidence="3 4">
    <name type="scientific">Mixia osmundae (strain CBS 9802 / IAM 14324 / JCM 22182 / KY 12970)</name>
    <dbReference type="NCBI Taxonomy" id="764103"/>
    <lineage>
        <taxon>Eukaryota</taxon>
        <taxon>Fungi</taxon>
        <taxon>Dikarya</taxon>
        <taxon>Basidiomycota</taxon>
        <taxon>Pucciniomycotina</taxon>
        <taxon>Mixiomycetes</taxon>
        <taxon>Mixiales</taxon>
        <taxon>Mixiaceae</taxon>
        <taxon>Mixia</taxon>
    </lineage>
</organism>
<dbReference type="AlphaFoldDB" id="G7DWY4"/>
<feature type="binding site" evidence="1">
    <location>
        <position position="143"/>
    </location>
    <ligand>
        <name>Zn(2+)</name>
        <dbReference type="ChEBI" id="CHEBI:29105"/>
    </ligand>
</feature>
<evidence type="ECO:0000313" key="3">
    <source>
        <dbReference type="EMBL" id="GAA95081.1"/>
    </source>
</evidence>
<dbReference type="PANTHER" id="PTHR22599">
    <property type="entry name" value="MPS ONE BINDER KINASE ACTIVATOR-LIKE MOB"/>
    <property type="match status" value="1"/>
</dbReference>
<feature type="binding site" evidence="1">
    <location>
        <position position="221"/>
    </location>
    <ligand>
        <name>Zn(2+)</name>
        <dbReference type="ChEBI" id="CHEBI:29105"/>
    </ligand>
</feature>
<dbReference type="HOGENOM" id="CLU_056981_0_0_1"/>
<dbReference type="OrthoDB" id="10262609at2759"/>
<dbReference type="InterPro" id="IPR005301">
    <property type="entry name" value="MOB_kinase_act_fam"/>
</dbReference>
<dbReference type="EMBL" id="BABT02000054">
    <property type="protein sequence ID" value="GAA95081.1"/>
    <property type="molecule type" value="Genomic_DNA"/>
</dbReference>
<sequence length="295" mass="32698">MKAASPASKRISRGSTLEDIHSAVESVTLDKIESPFQVQEYIAQLVTRDPYDVQAIVSLPRLTRTSPVVTNTAQARVHEAKLAAAQSTASSDPPSSTTGASIEEDDGPTETVAVDRSVWIYEQIRRIVLDLSYPWISQLQEHCTRTSCPEMKADSFQFLCAAHATASDTECCAIDYMTHVADAAFALLNSAKHFPSRLVIPDTSVKQLSALTRRLYRLFAHTFYSHRDLFDSCEMASSLYARFVRLCLDFELIDKDTLKLALGHVHPTKARNTDNEFSRGTTGDAGATRRLIKPQ</sequence>
<dbReference type="SUPFAM" id="SSF101152">
    <property type="entry name" value="Mob1/phocein"/>
    <property type="match status" value="1"/>
</dbReference>
<accession>G7DWY4</accession>
<dbReference type="eggNOG" id="KOG1852">
    <property type="taxonomic scope" value="Eukaryota"/>
</dbReference>
<keyword evidence="1" id="KW-0479">Metal-binding</keyword>
<feature type="binding site" evidence="1">
    <location>
        <position position="226"/>
    </location>
    <ligand>
        <name>Zn(2+)</name>
        <dbReference type="ChEBI" id="CHEBI:29105"/>
    </ligand>
</feature>
<evidence type="ECO:0008006" key="5">
    <source>
        <dbReference type="Google" id="ProtNLM"/>
    </source>
</evidence>
<proteinExistence type="predicted"/>
<feature type="compositionally biased region" description="Low complexity" evidence="2">
    <location>
        <begin position="83"/>
        <end position="101"/>
    </location>
</feature>
<dbReference type="STRING" id="764103.G7DWY4"/>
<comment type="caution">
    <text evidence="3">The sequence shown here is derived from an EMBL/GenBank/DDBJ whole genome shotgun (WGS) entry which is preliminary data.</text>
</comment>
<protein>
    <recommendedName>
        <fullName evidence="5">Mob1/phocein</fullName>
    </recommendedName>
</protein>
<dbReference type="Pfam" id="PF03637">
    <property type="entry name" value="Mob1_phocein"/>
    <property type="match status" value="1"/>
</dbReference>
<reference evidence="3 4" key="1">
    <citation type="journal article" date="2011" name="J. Gen. Appl. Microbiol.">
        <title>Draft genome sequencing of the enigmatic basidiomycete Mixia osmundae.</title>
        <authorList>
            <person name="Nishida H."/>
            <person name="Nagatsuka Y."/>
            <person name="Sugiyama J."/>
        </authorList>
    </citation>
    <scope>NUCLEOTIDE SEQUENCE [LARGE SCALE GENOMIC DNA]</scope>
    <source>
        <strain evidence="4">CBS 9802 / IAM 14324 / JCM 22182 / KY 12970</strain>
    </source>
</reference>
<evidence type="ECO:0000313" key="4">
    <source>
        <dbReference type="Proteomes" id="UP000009131"/>
    </source>
</evidence>
<feature type="region of interest" description="Disordered" evidence="2">
    <location>
        <begin position="80"/>
        <end position="109"/>
    </location>
</feature>
<feature type="binding site" evidence="1">
    <location>
        <position position="148"/>
    </location>
    <ligand>
        <name>Zn(2+)</name>
        <dbReference type="ChEBI" id="CHEBI:29105"/>
    </ligand>
</feature>